<name>A0ABR3JHS6_9AGAR</name>
<organism evidence="2 3">
    <name type="scientific">Hohenbuehelia grisea</name>
    <dbReference type="NCBI Taxonomy" id="104357"/>
    <lineage>
        <taxon>Eukaryota</taxon>
        <taxon>Fungi</taxon>
        <taxon>Dikarya</taxon>
        <taxon>Basidiomycota</taxon>
        <taxon>Agaricomycotina</taxon>
        <taxon>Agaricomycetes</taxon>
        <taxon>Agaricomycetidae</taxon>
        <taxon>Agaricales</taxon>
        <taxon>Pleurotineae</taxon>
        <taxon>Pleurotaceae</taxon>
        <taxon>Hohenbuehelia</taxon>
    </lineage>
</organism>
<accession>A0ABR3JHS6</accession>
<comment type="caution">
    <text evidence="2">The sequence shown here is derived from an EMBL/GenBank/DDBJ whole genome shotgun (WGS) entry which is preliminary data.</text>
</comment>
<dbReference type="Proteomes" id="UP001556367">
    <property type="component" value="Unassembled WGS sequence"/>
</dbReference>
<protein>
    <submittedName>
        <fullName evidence="2">Uncharacterized protein</fullName>
    </submittedName>
</protein>
<keyword evidence="3" id="KW-1185">Reference proteome</keyword>
<sequence length="189" mass="21728">MAIIFNGIIHSPEHISDFVQDLREYMPEDRGPHLSIHFEEPAEIEKWIKVFERQEMIESTVFLARCLFYDDEKKQRLMDASKRTAELRIWSDRAKHLEFVNRLKEVMQWQEDDSSHRGIPPPPVGPDLGPSGLIMGVSCIVCPAERRQTNIIMPFCISQPLIPPEQRKPREPTIASGPPLPGDNDCAMQ</sequence>
<evidence type="ECO:0000313" key="2">
    <source>
        <dbReference type="EMBL" id="KAL0955179.1"/>
    </source>
</evidence>
<dbReference type="EMBL" id="JASNQZ010000007">
    <property type="protein sequence ID" value="KAL0955179.1"/>
    <property type="molecule type" value="Genomic_DNA"/>
</dbReference>
<evidence type="ECO:0000313" key="3">
    <source>
        <dbReference type="Proteomes" id="UP001556367"/>
    </source>
</evidence>
<feature type="region of interest" description="Disordered" evidence="1">
    <location>
        <begin position="162"/>
        <end position="189"/>
    </location>
</feature>
<evidence type="ECO:0000256" key="1">
    <source>
        <dbReference type="SAM" id="MobiDB-lite"/>
    </source>
</evidence>
<reference evidence="3" key="1">
    <citation type="submission" date="2024-06" db="EMBL/GenBank/DDBJ databases">
        <title>Multi-omics analyses provide insights into the biosynthesis of the anticancer antibiotic pleurotin in Hohenbuehelia grisea.</title>
        <authorList>
            <person name="Weaver J.A."/>
            <person name="Alberti F."/>
        </authorList>
    </citation>
    <scope>NUCLEOTIDE SEQUENCE [LARGE SCALE GENOMIC DNA]</scope>
    <source>
        <strain evidence="3">T-177</strain>
    </source>
</reference>
<proteinExistence type="predicted"/>
<gene>
    <name evidence="2" type="ORF">HGRIS_004086</name>
</gene>